<feature type="domain" description="General secretion pathway GspH" evidence="12">
    <location>
        <begin position="45"/>
        <end position="171"/>
    </location>
</feature>
<proteinExistence type="inferred from homology"/>
<evidence type="ECO:0000256" key="1">
    <source>
        <dbReference type="ARBA" id="ARBA00004377"/>
    </source>
</evidence>
<reference evidence="13" key="1">
    <citation type="submission" date="2022-10" db="EMBL/GenBank/DDBJ databases">
        <title>Completed Genome Sequence of two octocoral isolated bacterium, Endozoicomonas euniceicola EF212T and Endozoicomonas gorgoniicola PS125T.</title>
        <authorList>
            <person name="Chiou Y.-J."/>
            <person name="Chen Y.-H."/>
        </authorList>
    </citation>
    <scope>NUCLEOTIDE SEQUENCE</scope>
    <source>
        <strain evidence="13">EF212</strain>
    </source>
</reference>
<evidence type="ECO:0000256" key="2">
    <source>
        <dbReference type="ARBA" id="ARBA00021549"/>
    </source>
</evidence>
<keyword evidence="8" id="KW-0472">Membrane</keyword>
<evidence type="ECO:0000256" key="9">
    <source>
        <dbReference type="ARBA" id="ARBA00025772"/>
    </source>
</evidence>
<dbReference type="EMBL" id="CP103300">
    <property type="protein sequence ID" value="UYM14161.1"/>
    <property type="molecule type" value="Genomic_DNA"/>
</dbReference>
<dbReference type="Pfam" id="PF07963">
    <property type="entry name" value="N_methyl"/>
    <property type="match status" value="1"/>
</dbReference>
<dbReference type="NCBIfam" id="TIGR02532">
    <property type="entry name" value="IV_pilin_GFxxxE"/>
    <property type="match status" value="1"/>
</dbReference>
<gene>
    <name evidence="13" type="primary">gspH</name>
    <name evidence="13" type="ORF">NX720_14735</name>
</gene>
<dbReference type="SUPFAM" id="SSF54523">
    <property type="entry name" value="Pili subunits"/>
    <property type="match status" value="1"/>
</dbReference>
<accession>A0ABY6GQ18</accession>
<comment type="subcellular location">
    <subcellularLocation>
        <location evidence="1">Cell inner membrane</location>
        <topology evidence="1">Single-pass membrane protein</topology>
    </subcellularLocation>
</comment>
<sequence>MTVRHHHKGFTLLEIMLVLLLLGLATSVAVPRITFNNGSAELQRAAERFAALIETAHEEAIISGRDLGVVINDNDYEFVQFGEDGWVAITHDRLLRQTTLEDSFRMRFTPGETIWHSSLQQQQQDTLLEDWFSKPEKMKEPDLYIWSSGDMTPAEIVFSLQSSHSGSRSERSERVTSSRLPSFTIQVEETGDVHFSGDRPS</sequence>
<keyword evidence="3" id="KW-1003">Cell membrane</keyword>
<evidence type="ECO:0000256" key="6">
    <source>
        <dbReference type="ARBA" id="ARBA00022692"/>
    </source>
</evidence>
<evidence type="ECO:0000256" key="7">
    <source>
        <dbReference type="ARBA" id="ARBA00022989"/>
    </source>
</evidence>
<keyword evidence="14" id="KW-1185">Reference proteome</keyword>
<dbReference type="Pfam" id="PF12019">
    <property type="entry name" value="GspH"/>
    <property type="match status" value="1"/>
</dbReference>
<dbReference type="InterPro" id="IPR022346">
    <property type="entry name" value="T2SS_GspH"/>
</dbReference>
<evidence type="ECO:0000256" key="4">
    <source>
        <dbReference type="ARBA" id="ARBA00022481"/>
    </source>
</evidence>
<keyword evidence="4" id="KW-0488">Methylation</keyword>
<feature type="compositionally biased region" description="Basic and acidic residues" evidence="11">
    <location>
        <begin position="167"/>
        <end position="176"/>
    </location>
</feature>
<evidence type="ECO:0000313" key="13">
    <source>
        <dbReference type="EMBL" id="UYM14161.1"/>
    </source>
</evidence>
<dbReference type="InterPro" id="IPR045584">
    <property type="entry name" value="Pilin-like"/>
</dbReference>
<dbReference type="Gene3D" id="3.55.40.10">
    <property type="entry name" value="minor pseudopilin epsh domain"/>
    <property type="match status" value="1"/>
</dbReference>
<dbReference type="PROSITE" id="PS00409">
    <property type="entry name" value="PROKAR_NTER_METHYL"/>
    <property type="match status" value="1"/>
</dbReference>
<dbReference type="Proteomes" id="UP001163255">
    <property type="component" value="Chromosome"/>
</dbReference>
<evidence type="ECO:0000256" key="3">
    <source>
        <dbReference type="ARBA" id="ARBA00022475"/>
    </source>
</evidence>
<dbReference type="InterPro" id="IPR049875">
    <property type="entry name" value="TypeII_GspH"/>
</dbReference>
<evidence type="ECO:0000313" key="14">
    <source>
        <dbReference type="Proteomes" id="UP001163255"/>
    </source>
</evidence>
<evidence type="ECO:0000259" key="12">
    <source>
        <dbReference type="Pfam" id="PF12019"/>
    </source>
</evidence>
<dbReference type="RefSeq" id="WP_262595564.1">
    <property type="nucleotide sequence ID" value="NZ_CP103300.1"/>
</dbReference>
<dbReference type="InterPro" id="IPR012902">
    <property type="entry name" value="N_methyl_site"/>
</dbReference>
<dbReference type="InterPro" id="IPR002416">
    <property type="entry name" value="T2SS_protein-GspH"/>
</dbReference>
<evidence type="ECO:0000256" key="5">
    <source>
        <dbReference type="ARBA" id="ARBA00022519"/>
    </source>
</evidence>
<keyword evidence="7" id="KW-1133">Transmembrane helix</keyword>
<comment type="similarity">
    <text evidence="9">Belongs to the GSP H family.</text>
</comment>
<evidence type="ECO:0000256" key="10">
    <source>
        <dbReference type="ARBA" id="ARBA00030775"/>
    </source>
</evidence>
<protein>
    <recommendedName>
        <fullName evidence="2">Type II secretion system protein H</fullName>
    </recommendedName>
    <alternativeName>
        <fullName evidence="10">General secretion pathway protein H</fullName>
    </alternativeName>
</protein>
<organism evidence="13 14">
    <name type="scientific">Endozoicomonas euniceicola</name>
    <dbReference type="NCBI Taxonomy" id="1234143"/>
    <lineage>
        <taxon>Bacteria</taxon>
        <taxon>Pseudomonadati</taxon>
        <taxon>Pseudomonadota</taxon>
        <taxon>Gammaproteobacteria</taxon>
        <taxon>Oceanospirillales</taxon>
        <taxon>Endozoicomonadaceae</taxon>
        <taxon>Endozoicomonas</taxon>
    </lineage>
</organism>
<feature type="region of interest" description="Disordered" evidence="11">
    <location>
        <begin position="161"/>
        <end position="183"/>
    </location>
</feature>
<dbReference type="PRINTS" id="PR00885">
    <property type="entry name" value="BCTERIALGSPH"/>
</dbReference>
<keyword evidence="5" id="KW-0997">Cell inner membrane</keyword>
<keyword evidence="6" id="KW-0812">Transmembrane</keyword>
<evidence type="ECO:0000256" key="11">
    <source>
        <dbReference type="SAM" id="MobiDB-lite"/>
    </source>
</evidence>
<dbReference type="NCBIfam" id="TIGR01708">
    <property type="entry name" value="typeII_sec_gspH"/>
    <property type="match status" value="1"/>
</dbReference>
<name>A0ABY6GQ18_9GAMM</name>
<evidence type="ECO:0000256" key="8">
    <source>
        <dbReference type="ARBA" id="ARBA00023136"/>
    </source>
</evidence>